<dbReference type="CDD" id="cd00054">
    <property type="entry name" value="EGF_CA"/>
    <property type="match status" value="1"/>
</dbReference>
<evidence type="ECO:0000313" key="14">
    <source>
        <dbReference type="Proteomes" id="UP000261620"/>
    </source>
</evidence>
<dbReference type="PANTHER" id="PTHR24033">
    <property type="entry name" value="EGF-LIKE DOMAIN-CONTAINING PROTEIN"/>
    <property type="match status" value="1"/>
</dbReference>
<dbReference type="GO" id="GO:0005509">
    <property type="term" value="F:calcium ion binding"/>
    <property type="evidence" value="ECO:0007669"/>
    <property type="project" value="InterPro"/>
</dbReference>
<dbReference type="SMART" id="SM00181">
    <property type="entry name" value="EGF"/>
    <property type="match status" value="5"/>
</dbReference>
<dbReference type="PANTHER" id="PTHR24033:SF151">
    <property type="entry name" value="NOTCH 2"/>
    <property type="match status" value="1"/>
</dbReference>
<evidence type="ECO:0000256" key="2">
    <source>
        <dbReference type="ARBA" id="ARBA00022536"/>
    </source>
</evidence>
<evidence type="ECO:0000313" key="13">
    <source>
        <dbReference type="Ensembl" id="ENSMMOP00000013345.1"/>
    </source>
</evidence>
<feature type="transmembrane region" description="Helical" evidence="11">
    <location>
        <begin position="238"/>
        <end position="259"/>
    </location>
</feature>
<organism evidence="13 14">
    <name type="scientific">Mola mola</name>
    <name type="common">Ocean sunfish</name>
    <name type="synonym">Tetraodon mola</name>
    <dbReference type="NCBI Taxonomy" id="94237"/>
    <lineage>
        <taxon>Eukaryota</taxon>
        <taxon>Metazoa</taxon>
        <taxon>Chordata</taxon>
        <taxon>Craniata</taxon>
        <taxon>Vertebrata</taxon>
        <taxon>Euteleostomi</taxon>
        <taxon>Actinopterygii</taxon>
        <taxon>Neopterygii</taxon>
        <taxon>Teleostei</taxon>
        <taxon>Neoteleostei</taxon>
        <taxon>Acanthomorphata</taxon>
        <taxon>Eupercaria</taxon>
        <taxon>Tetraodontiformes</taxon>
        <taxon>Molidae</taxon>
        <taxon>Mola</taxon>
    </lineage>
</organism>
<comment type="caution">
    <text evidence="10">Lacks conserved residue(s) required for the propagation of feature annotation.</text>
</comment>
<dbReference type="GO" id="GO:0016020">
    <property type="term" value="C:membrane"/>
    <property type="evidence" value="ECO:0007669"/>
    <property type="project" value="UniProtKB-SubCell"/>
</dbReference>
<evidence type="ECO:0000256" key="9">
    <source>
        <dbReference type="ARBA" id="ARBA00023180"/>
    </source>
</evidence>
<evidence type="ECO:0000256" key="3">
    <source>
        <dbReference type="ARBA" id="ARBA00022692"/>
    </source>
</evidence>
<keyword evidence="7 11" id="KW-0472">Membrane</keyword>
<dbReference type="InterPro" id="IPR001881">
    <property type="entry name" value="EGF-like_Ca-bd_dom"/>
</dbReference>
<dbReference type="AlphaFoldDB" id="A0A3Q4B6K6"/>
<feature type="domain" description="EGF-like" evidence="12">
    <location>
        <begin position="87"/>
        <end position="124"/>
    </location>
</feature>
<dbReference type="FunFam" id="2.10.25.10:FF:000472">
    <property type="entry name" value="Uncharacterized protein, isoform A"/>
    <property type="match status" value="1"/>
</dbReference>
<dbReference type="Proteomes" id="UP000261620">
    <property type="component" value="Unplaced"/>
</dbReference>
<dbReference type="Pfam" id="PF12661">
    <property type="entry name" value="hEGF"/>
    <property type="match status" value="1"/>
</dbReference>
<keyword evidence="14" id="KW-1185">Reference proteome</keyword>
<evidence type="ECO:0000256" key="6">
    <source>
        <dbReference type="ARBA" id="ARBA00022989"/>
    </source>
</evidence>
<keyword evidence="4" id="KW-0732">Signal</keyword>
<evidence type="ECO:0000256" key="10">
    <source>
        <dbReference type="PROSITE-ProRule" id="PRU00076"/>
    </source>
</evidence>
<feature type="domain" description="EGF-like" evidence="12">
    <location>
        <begin position="166"/>
        <end position="203"/>
    </location>
</feature>
<proteinExistence type="predicted"/>
<keyword evidence="9" id="KW-0325">Glycoprotein</keyword>
<reference evidence="13" key="1">
    <citation type="submission" date="2025-08" db="UniProtKB">
        <authorList>
            <consortium name="Ensembl"/>
        </authorList>
    </citation>
    <scope>IDENTIFICATION</scope>
</reference>
<feature type="disulfide bond" evidence="10">
    <location>
        <begin position="193"/>
        <end position="202"/>
    </location>
</feature>
<dbReference type="InterPro" id="IPR002049">
    <property type="entry name" value="LE_dom"/>
</dbReference>
<dbReference type="PROSITE" id="PS00022">
    <property type="entry name" value="EGF_1"/>
    <property type="match status" value="5"/>
</dbReference>
<dbReference type="Pfam" id="PF00053">
    <property type="entry name" value="EGF_laminin"/>
    <property type="match status" value="1"/>
</dbReference>
<dbReference type="PROSITE" id="PS50026">
    <property type="entry name" value="EGF_3"/>
    <property type="match status" value="4"/>
</dbReference>
<dbReference type="GO" id="GO:0045597">
    <property type="term" value="P:positive regulation of cell differentiation"/>
    <property type="evidence" value="ECO:0007669"/>
    <property type="project" value="UniProtKB-ARBA"/>
</dbReference>
<dbReference type="GO" id="GO:1901222">
    <property type="term" value="P:regulation of non-canonical NF-kappaB signal transduction"/>
    <property type="evidence" value="ECO:0007669"/>
    <property type="project" value="UniProtKB-ARBA"/>
</dbReference>
<evidence type="ECO:0000256" key="1">
    <source>
        <dbReference type="ARBA" id="ARBA00004479"/>
    </source>
</evidence>
<dbReference type="PROSITE" id="PS01186">
    <property type="entry name" value="EGF_2"/>
    <property type="match status" value="2"/>
</dbReference>
<feature type="domain" description="EGF-like" evidence="12">
    <location>
        <begin position="126"/>
        <end position="162"/>
    </location>
</feature>
<evidence type="ECO:0000256" key="4">
    <source>
        <dbReference type="ARBA" id="ARBA00022729"/>
    </source>
</evidence>
<sequence length="317" mass="34586">MIDNVFVFEANTLLSLSFCLKGWECGAECNIENGFCEKPGKCRCKPGWQGENCDRCVPFPGCLHGTCEKAWQCVCHEGWVGSLCDQDTHPCSSRPCADNATCIETGQGGYLCICPQDYAGESCHLSIDSCQPNPCLNGGNCTSHGLAFRCVCPHGFTGFTCNDTTGLSPCAGRPCSNRGTCVGQPDGTFQCICQKWFTGPTCSVVRPVDHSRDMLKITLKETVHSQGVLVTHAQLVCFGLLALLTCLVILGTTGIVFFGRCEMWLANAKYSQLVRQQREHLLREAGGASHEEPEHSVNIILPEKIRLTSFGRHYTSI</sequence>
<feature type="disulfide bond" evidence="10">
    <location>
        <begin position="44"/>
        <end position="53"/>
    </location>
</feature>
<dbReference type="Ensembl" id="ENSMMOT00000013562.1">
    <property type="protein sequence ID" value="ENSMMOP00000013345.1"/>
    <property type="gene ID" value="ENSMMOG00000010236.1"/>
</dbReference>
<evidence type="ECO:0000256" key="5">
    <source>
        <dbReference type="ARBA" id="ARBA00022737"/>
    </source>
</evidence>
<feature type="domain" description="EGF-like" evidence="12">
    <location>
        <begin position="21"/>
        <end position="54"/>
    </location>
</feature>
<dbReference type="InterPro" id="IPR013032">
    <property type="entry name" value="EGF-like_CS"/>
</dbReference>
<evidence type="ECO:0000256" key="8">
    <source>
        <dbReference type="ARBA" id="ARBA00023157"/>
    </source>
</evidence>
<accession>A0A3Q4B6K6</accession>
<dbReference type="Pfam" id="PF21700">
    <property type="entry name" value="EGF_DL_JAG"/>
    <property type="match status" value="1"/>
</dbReference>
<dbReference type="InterPro" id="IPR051830">
    <property type="entry name" value="NOTCH_homolog"/>
</dbReference>
<reference evidence="13" key="2">
    <citation type="submission" date="2025-09" db="UniProtKB">
        <authorList>
            <consortium name="Ensembl"/>
        </authorList>
    </citation>
    <scope>IDENTIFICATION</scope>
</reference>
<keyword evidence="6 11" id="KW-1133">Transmembrane helix</keyword>
<dbReference type="FunFam" id="2.10.25.10:FF:000018">
    <property type="entry name" value="Delta-like 1"/>
    <property type="match status" value="1"/>
</dbReference>
<dbReference type="Pfam" id="PF00008">
    <property type="entry name" value="EGF"/>
    <property type="match status" value="2"/>
</dbReference>
<keyword evidence="3 11" id="KW-0812">Transmembrane</keyword>
<dbReference type="SUPFAM" id="SSF57196">
    <property type="entry name" value="EGF/Laminin"/>
    <property type="match status" value="3"/>
</dbReference>
<comment type="subcellular location">
    <subcellularLocation>
        <location evidence="1">Membrane</location>
        <topology evidence="1">Single-pass type I membrane protein</topology>
    </subcellularLocation>
</comment>
<feature type="disulfide bond" evidence="10">
    <location>
        <begin position="152"/>
        <end position="161"/>
    </location>
</feature>
<evidence type="ECO:0000259" key="12">
    <source>
        <dbReference type="PROSITE" id="PS50026"/>
    </source>
</evidence>
<protein>
    <recommendedName>
        <fullName evidence="12">EGF-like domain-containing protein</fullName>
    </recommendedName>
</protein>
<evidence type="ECO:0000256" key="11">
    <source>
        <dbReference type="SAM" id="Phobius"/>
    </source>
</evidence>
<keyword evidence="5" id="KW-0677">Repeat</keyword>
<name>A0A3Q4B6K6_MOLML</name>
<dbReference type="GO" id="GO:0060218">
    <property type="term" value="P:hematopoietic stem cell differentiation"/>
    <property type="evidence" value="ECO:0007669"/>
    <property type="project" value="UniProtKB-ARBA"/>
</dbReference>
<evidence type="ECO:0000256" key="7">
    <source>
        <dbReference type="ARBA" id="ARBA00023136"/>
    </source>
</evidence>
<dbReference type="Gene3D" id="2.10.25.10">
    <property type="entry name" value="Laminin"/>
    <property type="match status" value="4"/>
</dbReference>
<dbReference type="InterPro" id="IPR000742">
    <property type="entry name" value="EGF"/>
</dbReference>
<keyword evidence="2 10" id="KW-0245">EGF-like domain</keyword>
<feature type="disulfide bond" evidence="10">
    <location>
        <begin position="114"/>
        <end position="123"/>
    </location>
</feature>
<dbReference type="SMART" id="SM00179">
    <property type="entry name" value="EGF_CA"/>
    <property type="match status" value="3"/>
</dbReference>
<keyword evidence="8 10" id="KW-1015">Disulfide bond</keyword>